<dbReference type="Proteomes" id="UP000479710">
    <property type="component" value="Unassembled WGS sequence"/>
</dbReference>
<accession>A0A6G1EWN1</accession>
<protein>
    <submittedName>
        <fullName evidence="1">Uncharacterized protein</fullName>
    </submittedName>
</protein>
<evidence type="ECO:0000313" key="1">
    <source>
        <dbReference type="EMBL" id="KAF0929037.1"/>
    </source>
</evidence>
<reference evidence="1 2" key="1">
    <citation type="submission" date="2019-11" db="EMBL/GenBank/DDBJ databases">
        <title>Whole genome sequence of Oryza granulata.</title>
        <authorList>
            <person name="Li W."/>
        </authorList>
    </citation>
    <scope>NUCLEOTIDE SEQUENCE [LARGE SCALE GENOMIC DNA]</scope>
    <source>
        <strain evidence="2">cv. Menghai</strain>
        <tissue evidence="1">Leaf</tissue>
    </source>
</reference>
<organism evidence="1 2">
    <name type="scientific">Oryza meyeriana var. granulata</name>
    <dbReference type="NCBI Taxonomy" id="110450"/>
    <lineage>
        <taxon>Eukaryota</taxon>
        <taxon>Viridiplantae</taxon>
        <taxon>Streptophyta</taxon>
        <taxon>Embryophyta</taxon>
        <taxon>Tracheophyta</taxon>
        <taxon>Spermatophyta</taxon>
        <taxon>Magnoliopsida</taxon>
        <taxon>Liliopsida</taxon>
        <taxon>Poales</taxon>
        <taxon>Poaceae</taxon>
        <taxon>BOP clade</taxon>
        <taxon>Oryzoideae</taxon>
        <taxon>Oryzeae</taxon>
        <taxon>Oryzinae</taxon>
        <taxon>Oryza</taxon>
        <taxon>Oryza meyeriana</taxon>
    </lineage>
</organism>
<sequence>MPTKCSMACPNNSNIVGVVNLTPTKCSIICSRLDTNLDITMAVVVMSATACMASMEMVIGEDETGITYINTPNHPKVVRKHVPDKIEK</sequence>
<evidence type="ECO:0000313" key="2">
    <source>
        <dbReference type="Proteomes" id="UP000479710"/>
    </source>
</evidence>
<dbReference type="EMBL" id="SPHZ02000002">
    <property type="protein sequence ID" value="KAF0929037.1"/>
    <property type="molecule type" value="Genomic_DNA"/>
</dbReference>
<dbReference type="AlphaFoldDB" id="A0A6G1EWN1"/>
<keyword evidence="2" id="KW-1185">Reference proteome</keyword>
<gene>
    <name evidence="1" type="ORF">E2562_015164</name>
</gene>
<comment type="caution">
    <text evidence="1">The sequence shown here is derived from an EMBL/GenBank/DDBJ whole genome shotgun (WGS) entry which is preliminary data.</text>
</comment>
<name>A0A6G1EWN1_9ORYZ</name>
<proteinExistence type="predicted"/>